<dbReference type="Proteomes" id="UP000287124">
    <property type="component" value="Unassembled WGS sequence"/>
</dbReference>
<organism evidence="1 2">
    <name type="scientific">Fusarium euwallaceae</name>
    <dbReference type="NCBI Taxonomy" id="1147111"/>
    <lineage>
        <taxon>Eukaryota</taxon>
        <taxon>Fungi</taxon>
        <taxon>Dikarya</taxon>
        <taxon>Ascomycota</taxon>
        <taxon>Pezizomycotina</taxon>
        <taxon>Sordariomycetes</taxon>
        <taxon>Hypocreomycetidae</taxon>
        <taxon>Hypocreales</taxon>
        <taxon>Nectriaceae</taxon>
        <taxon>Fusarium</taxon>
        <taxon>Fusarium solani species complex</taxon>
    </lineage>
</organism>
<gene>
    <name evidence="1" type="ORF">BHE90_006981</name>
</gene>
<reference evidence="1 2" key="1">
    <citation type="submission" date="2017-06" db="EMBL/GenBank/DDBJ databases">
        <title>Comparative genomic analysis of Ambrosia Fusariam Clade fungi.</title>
        <authorList>
            <person name="Stajich J.E."/>
            <person name="Carrillo J."/>
            <person name="Kijimoto T."/>
            <person name="Eskalen A."/>
            <person name="O'Donnell K."/>
            <person name="Kasson M."/>
        </authorList>
    </citation>
    <scope>NUCLEOTIDE SEQUENCE [LARGE SCALE GENOMIC DNA]</scope>
    <source>
        <strain evidence="1 2">UCR1854</strain>
    </source>
</reference>
<sequence length="78" mass="9077">MIKTLCGIFMKRMTSSATCSFFMAWKRTTFDGRSNLDRSQNCFFHFAWNPCQVQIIHLTVPNNSQQTHHSGQRQSCKC</sequence>
<evidence type="ECO:0000313" key="2">
    <source>
        <dbReference type="Proteomes" id="UP000287124"/>
    </source>
</evidence>
<comment type="caution">
    <text evidence="1">The sequence shown here is derived from an EMBL/GenBank/DDBJ whole genome shotgun (WGS) entry which is preliminary data.</text>
</comment>
<name>A0A430LS56_9HYPO</name>
<dbReference type="AlphaFoldDB" id="A0A430LS56"/>
<protein>
    <submittedName>
        <fullName evidence="1">Uncharacterized protein</fullName>
    </submittedName>
</protein>
<dbReference type="EMBL" id="MIKF01000093">
    <property type="protein sequence ID" value="RTE78547.1"/>
    <property type="molecule type" value="Genomic_DNA"/>
</dbReference>
<evidence type="ECO:0000313" key="1">
    <source>
        <dbReference type="EMBL" id="RTE78547.1"/>
    </source>
</evidence>
<keyword evidence="2" id="KW-1185">Reference proteome</keyword>
<proteinExistence type="predicted"/>
<accession>A0A430LS56</accession>